<dbReference type="SUPFAM" id="SSF47923">
    <property type="entry name" value="Ypt/Rab-GAP domain of gyp1p"/>
    <property type="match status" value="2"/>
</dbReference>
<evidence type="ECO:0000256" key="1">
    <source>
        <dbReference type="ARBA" id="ARBA00022468"/>
    </source>
</evidence>
<dbReference type="AlphaFoldDB" id="R7U513"/>
<evidence type="ECO:0000256" key="2">
    <source>
        <dbReference type="SAM" id="MobiDB-lite"/>
    </source>
</evidence>
<evidence type="ECO:0000313" key="4">
    <source>
        <dbReference type="EMBL" id="ELU01425.1"/>
    </source>
</evidence>
<evidence type="ECO:0000313" key="5">
    <source>
        <dbReference type="EnsemblMetazoa" id="CapteP178211"/>
    </source>
</evidence>
<dbReference type="SMART" id="SM00164">
    <property type="entry name" value="TBC"/>
    <property type="match status" value="1"/>
</dbReference>
<reference evidence="5" key="3">
    <citation type="submission" date="2015-06" db="UniProtKB">
        <authorList>
            <consortium name="EnsemblMetazoa"/>
        </authorList>
    </citation>
    <scope>IDENTIFICATION</scope>
</reference>
<dbReference type="FunCoup" id="R7U513">
    <property type="interactions" value="1149"/>
</dbReference>
<dbReference type="STRING" id="283909.R7U513"/>
<keyword evidence="1" id="KW-0343">GTPase activation</keyword>
<dbReference type="Gene3D" id="1.10.8.270">
    <property type="entry name" value="putative rabgap domain of human tbc1 domain family member 14 like domains"/>
    <property type="match status" value="1"/>
</dbReference>
<dbReference type="EMBL" id="KB305044">
    <property type="protein sequence ID" value="ELU01425.1"/>
    <property type="molecule type" value="Genomic_DNA"/>
</dbReference>
<dbReference type="OrthoDB" id="10264062at2759"/>
<feature type="compositionally biased region" description="Polar residues" evidence="2">
    <location>
        <begin position="552"/>
        <end position="562"/>
    </location>
</feature>
<evidence type="ECO:0000313" key="6">
    <source>
        <dbReference type="Proteomes" id="UP000014760"/>
    </source>
</evidence>
<dbReference type="EnsemblMetazoa" id="CapteT178211">
    <property type="protein sequence ID" value="CapteP178211"/>
    <property type="gene ID" value="CapteG178211"/>
</dbReference>
<organism evidence="4">
    <name type="scientific">Capitella teleta</name>
    <name type="common">Polychaete worm</name>
    <dbReference type="NCBI Taxonomy" id="283909"/>
    <lineage>
        <taxon>Eukaryota</taxon>
        <taxon>Metazoa</taxon>
        <taxon>Spiralia</taxon>
        <taxon>Lophotrochozoa</taxon>
        <taxon>Annelida</taxon>
        <taxon>Polychaeta</taxon>
        <taxon>Sedentaria</taxon>
        <taxon>Scolecida</taxon>
        <taxon>Capitellidae</taxon>
        <taxon>Capitella</taxon>
    </lineage>
</organism>
<proteinExistence type="predicted"/>
<feature type="domain" description="Rab-GAP TBC" evidence="3">
    <location>
        <begin position="202"/>
        <end position="412"/>
    </location>
</feature>
<feature type="region of interest" description="Disordered" evidence="2">
    <location>
        <begin position="551"/>
        <end position="570"/>
    </location>
</feature>
<dbReference type="InterPro" id="IPR000195">
    <property type="entry name" value="Rab-GAP-TBC_dom"/>
</dbReference>
<gene>
    <name evidence="4" type="ORF">CAPTEDRAFT_178211</name>
</gene>
<dbReference type="PROSITE" id="PS50086">
    <property type="entry name" value="TBC_RABGAP"/>
    <property type="match status" value="1"/>
</dbReference>
<protein>
    <recommendedName>
        <fullName evidence="3">Rab-GAP TBC domain-containing protein</fullName>
    </recommendedName>
</protein>
<dbReference type="Pfam" id="PF00566">
    <property type="entry name" value="RabGAP-TBC"/>
    <property type="match status" value="1"/>
</dbReference>
<dbReference type="OMA" id="PFERQTS"/>
<accession>R7U513</accession>
<dbReference type="GO" id="GO:0005776">
    <property type="term" value="C:autophagosome"/>
    <property type="evidence" value="ECO:0007669"/>
    <property type="project" value="TreeGrafter"/>
</dbReference>
<dbReference type="Proteomes" id="UP000014760">
    <property type="component" value="Unassembled WGS sequence"/>
</dbReference>
<dbReference type="GO" id="GO:0005096">
    <property type="term" value="F:GTPase activator activity"/>
    <property type="evidence" value="ECO:0007669"/>
    <property type="project" value="UniProtKB-KW"/>
</dbReference>
<dbReference type="GO" id="GO:1901096">
    <property type="term" value="P:regulation of autophagosome maturation"/>
    <property type="evidence" value="ECO:0007669"/>
    <property type="project" value="TreeGrafter"/>
</dbReference>
<dbReference type="EMBL" id="AMQN01009249">
    <property type="status" value="NOT_ANNOTATED_CDS"/>
    <property type="molecule type" value="Genomic_DNA"/>
</dbReference>
<keyword evidence="6" id="KW-1185">Reference proteome</keyword>
<evidence type="ECO:0000259" key="3">
    <source>
        <dbReference type="PROSITE" id="PS50086"/>
    </source>
</evidence>
<sequence>MAAFYGVNNKEVVRIKVKKCDGMIQPEYKKLCVDPQITSFDMLQRLLAKAFNIQQDFTISYLARDDFGREVYLSLLSDWDIDAAFLSAHMEPYLRLKVDLKPFEDTLEDWDVVPTEEYNSQTTGTKSLSSTFLDKSLLGSITGTISSQVGKTMSQVSKAIEDNRYGNATKTMMTDAEFHNFLDSVGHLVQPQQFRLSVYQGGIEPSLRKVAWRHLLNVYPEGFSGKERFEYLKRKVNEYRRICDEWRDLYANGEFAEEIKVVINMVKKDVLRTDRLHPYFEGSDDNQNVISLFNLLVTYALTHPEVSYCQGMSDIASPILVVQNDEAHAYVCFCGIMRRLRGNFSCDGVAMTTKFQHLSLFLQHQDPVFHAYMKEHQADDLFFCYRWLLLEMKREFPLDNAMYMLEVMWSSIAPDPPQDELPLVDPIYAECGMKALSMASPSPTTSVYIQLLSQRRRRSAPSSAKPVATPCDDMKTLNPDDFVEIRDDSTAVLQEKSVIIDRSLECSIEDKTNDIAQPLADLQINESSAEIETSHAQRPSLIPVQRVYDCDSSATSPPSGLNSCEEATESPPSSIEFVKVTEKPALLPPPSEFGARNPFLICLSLALLLLHRDHIIHNHMDYNELAMHFDKMVRKQNVYRVVQQAQSLYGGYLKYQQGLLDRQGGGGKV</sequence>
<dbReference type="Gene3D" id="1.10.472.80">
    <property type="entry name" value="Ypt/Rab-GAP domain of gyp1p, domain 3"/>
    <property type="match status" value="1"/>
</dbReference>
<dbReference type="PANTHER" id="PTHR22957:SF333">
    <property type="entry name" value="TBC1 DOMAIN FAMILY MEMBER 25"/>
    <property type="match status" value="1"/>
</dbReference>
<dbReference type="HOGENOM" id="CLU_004382_1_0_1"/>
<reference evidence="4 6" key="2">
    <citation type="journal article" date="2013" name="Nature">
        <title>Insights into bilaterian evolution from three spiralian genomes.</title>
        <authorList>
            <person name="Simakov O."/>
            <person name="Marletaz F."/>
            <person name="Cho S.J."/>
            <person name="Edsinger-Gonzales E."/>
            <person name="Havlak P."/>
            <person name="Hellsten U."/>
            <person name="Kuo D.H."/>
            <person name="Larsson T."/>
            <person name="Lv J."/>
            <person name="Arendt D."/>
            <person name="Savage R."/>
            <person name="Osoegawa K."/>
            <person name="de Jong P."/>
            <person name="Grimwood J."/>
            <person name="Chapman J.A."/>
            <person name="Shapiro H."/>
            <person name="Aerts A."/>
            <person name="Otillar R.P."/>
            <person name="Terry A.Y."/>
            <person name="Boore J.L."/>
            <person name="Grigoriev I.V."/>
            <person name="Lindberg D.R."/>
            <person name="Seaver E.C."/>
            <person name="Weisblat D.A."/>
            <person name="Putnam N.H."/>
            <person name="Rokhsar D.S."/>
        </authorList>
    </citation>
    <scope>NUCLEOTIDE SEQUENCE</scope>
    <source>
        <strain evidence="4 6">I ESC-2004</strain>
    </source>
</reference>
<dbReference type="InterPro" id="IPR035969">
    <property type="entry name" value="Rab-GAP_TBC_sf"/>
</dbReference>
<dbReference type="PANTHER" id="PTHR22957">
    <property type="entry name" value="TBC1 DOMAIN FAMILY MEMBER GTPASE-ACTIVATING PROTEIN"/>
    <property type="match status" value="1"/>
</dbReference>
<name>R7U513_CAPTE</name>
<reference evidence="6" key="1">
    <citation type="submission" date="2012-12" db="EMBL/GenBank/DDBJ databases">
        <authorList>
            <person name="Hellsten U."/>
            <person name="Grimwood J."/>
            <person name="Chapman J.A."/>
            <person name="Shapiro H."/>
            <person name="Aerts A."/>
            <person name="Otillar R.P."/>
            <person name="Terry A.Y."/>
            <person name="Boore J.L."/>
            <person name="Simakov O."/>
            <person name="Marletaz F."/>
            <person name="Cho S.-J."/>
            <person name="Edsinger-Gonzales E."/>
            <person name="Havlak P."/>
            <person name="Kuo D.-H."/>
            <person name="Larsson T."/>
            <person name="Lv J."/>
            <person name="Arendt D."/>
            <person name="Savage R."/>
            <person name="Osoegawa K."/>
            <person name="de Jong P."/>
            <person name="Lindberg D.R."/>
            <person name="Seaver E.C."/>
            <person name="Weisblat D.A."/>
            <person name="Putnam N.H."/>
            <person name="Grigoriev I.V."/>
            <person name="Rokhsar D.S."/>
        </authorList>
    </citation>
    <scope>NUCLEOTIDE SEQUENCE</scope>
    <source>
        <strain evidence="6">I ESC-2004</strain>
    </source>
</reference>